<dbReference type="Pfam" id="PF02458">
    <property type="entry name" value="Transferase"/>
    <property type="match status" value="1"/>
</dbReference>
<evidence type="ECO:0000313" key="3">
    <source>
        <dbReference type="EMBL" id="CAK7338240.1"/>
    </source>
</evidence>
<evidence type="ECO:0000313" key="4">
    <source>
        <dbReference type="Proteomes" id="UP001314170"/>
    </source>
</evidence>
<dbReference type="AlphaFoldDB" id="A0AAV1RPB6"/>
<comment type="similarity">
    <text evidence="1">Belongs to the plant acyltransferase family.</text>
</comment>
<dbReference type="GO" id="GO:0016747">
    <property type="term" value="F:acyltransferase activity, transferring groups other than amino-acyl groups"/>
    <property type="evidence" value="ECO:0007669"/>
    <property type="project" value="TreeGrafter"/>
</dbReference>
<dbReference type="Gene3D" id="3.30.559.10">
    <property type="entry name" value="Chloramphenicol acetyltransferase-like domain"/>
    <property type="match status" value="2"/>
</dbReference>
<gene>
    <name evidence="3" type="ORF">DCAF_LOCUS13284</name>
</gene>
<dbReference type="Proteomes" id="UP001314170">
    <property type="component" value="Unassembled WGS sequence"/>
</dbReference>
<dbReference type="InterPro" id="IPR023213">
    <property type="entry name" value="CAT-like_dom_sf"/>
</dbReference>
<name>A0AAV1RPB6_9ROSI</name>
<protein>
    <submittedName>
        <fullName evidence="3">Uncharacterized protein</fullName>
    </submittedName>
</protein>
<proteinExistence type="inferred from homology"/>
<dbReference type="InterPro" id="IPR050317">
    <property type="entry name" value="Plant_Fungal_Acyltransferase"/>
</dbReference>
<dbReference type="PANTHER" id="PTHR31642">
    <property type="entry name" value="TRICHOTHECENE 3-O-ACETYLTRANSFERASE"/>
    <property type="match status" value="1"/>
</dbReference>
<reference evidence="3 4" key="1">
    <citation type="submission" date="2024-01" db="EMBL/GenBank/DDBJ databases">
        <authorList>
            <person name="Waweru B."/>
        </authorList>
    </citation>
    <scope>NUCLEOTIDE SEQUENCE [LARGE SCALE GENOMIC DNA]</scope>
</reference>
<dbReference type="EMBL" id="CAWUPB010001111">
    <property type="protein sequence ID" value="CAK7338240.1"/>
    <property type="molecule type" value="Genomic_DNA"/>
</dbReference>
<comment type="caution">
    <text evidence="3">The sequence shown here is derived from an EMBL/GenBank/DDBJ whole genome shotgun (WGS) entry which is preliminary data.</text>
</comment>
<sequence>MGLSVRRRNYYMDFSGKTIRVRRQEPVLVRPAGETFNGLFLLSNLDQTFPRPIEVLLAFKTSKENAPQILKDSLAKVLVEFYPIAGCLARGWDDKILVRCTGEGVPFVEAVSDNQLDDVGDITILVEEKLRNFVCCMQDGVEDNILDVPLLQVQEKLSKHAINLILERVVYAVTTFKCGGMILGITASHVIADGRAFMNFMVSWAEVARSNPISLLPVLDRSLLSPRQPPKVFFPHHEYETKPRKKQSSPRDQDQEPYMYRSFCFTPEKLKQLKKMATDDQFRGPATSFEVIMALAWIFQTKGYKFKPNETTKLLIAVDGRPKFGPSFPEGFFGNAIGWACAQSKAGELLKKPFPAVVKMVHDAPKVVTEAHIRSAIDLYEVKRAELESENSYCASKWSKLAFYDSNFGWGHPSQVAPASLGNEFMVTLAQGKDSQNIILSLGLPQSAMEIFEELMLMELQRI</sequence>
<dbReference type="PANTHER" id="PTHR31642:SF221">
    <property type="entry name" value="O-ACYLTRANSFERASE WSD1 C-TERMINAL DOMAIN-CONTAINING PROTEIN"/>
    <property type="match status" value="1"/>
</dbReference>
<keyword evidence="4" id="KW-1185">Reference proteome</keyword>
<evidence type="ECO:0000256" key="1">
    <source>
        <dbReference type="ARBA" id="ARBA00009861"/>
    </source>
</evidence>
<accession>A0AAV1RPB6</accession>
<evidence type="ECO:0000256" key="2">
    <source>
        <dbReference type="SAM" id="MobiDB-lite"/>
    </source>
</evidence>
<feature type="region of interest" description="Disordered" evidence="2">
    <location>
        <begin position="235"/>
        <end position="254"/>
    </location>
</feature>
<organism evidence="3 4">
    <name type="scientific">Dovyalis caffra</name>
    <dbReference type="NCBI Taxonomy" id="77055"/>
    <lineage>
        <taxon>Eukaryota</taxon>
        <taxon>Viridiplantae</taxon>
        <taxon>Streptophyta</taxon>
        <taxon>Embryophyta</taxon>
        <taxon>Tracheophyta</taxon>
        <taxon>Spermatophyta</taxon>
        <taxon>Magnoliopsida</taxon>
        <taxon>eudicotyledons</taxon>
        <taxon>Gunneridae</taxon>
        <taxon>Pentapetalae</taxon>
        <taxon>rosids</taxon>
        <taxon>fabids</taxon>
        <taxon>Malpighiales</taxon>
        <taxon>Salicaceae</taxon>
        <taxon>Flacourtieae</taxon>
        <taxon>Dovyalis</taxon>
    </lineage>
</organism>